<dbReference type="PANTHER" id="PTHR46558:SF13">
    <property type="entry name" value="HTH-TYPE TRANSCRIPTIONAL REGULATOR IMMR"/>
    <property type="match status" value="1"/>
</dbReference>
<dbReference type="PROSITE" id="PS50943">
    <property type="entry name" value="HTH_CROC1"/>
    <property type="match status" value="1"/>
</dbReference>
<feature type="transmembrane region" description="Helical" evidence="2">
    <location>
        <begin position="92"/>
        <end position="116"/>
    </location>
</feature>
<dbReference type="RefSeq" id="WP_216440914.1">
    <property type="nucleotide sequence ID" value="NZ_JAHLQF010000005.1"/>
</dbReference>
<reference evidence="4 5" key="1">
    <citation type="submission" date="2021-06" db="EMBL/GenBank/DDBJ databases">
        <authorList>
            <person name="Sun Q."/>
            <person name="Li D."/>
        </authorList>
    </citation>
    <scope>NUCLEOTIDE SEQUENCE [LARGE SCALE GENOMIC DNA]</scope>
    <source>
        <strain evidence="4 5">MSJ-11</strain>
    </source>
</reference>
<evidence type="ECO:0000259" key="3">
    <source>
        <dbReference type="PROSITE" id="PS50943"/>
    </source>
</evidence>
<gene>
    <name evidence="4" type="ORF">KQI86_18535</name>
</gene>
<organism evidence="4 5">
    <name type="scientific">Clostridium mobile</name>
    <dbReference type="NCBI Taxonomy" id="2841512"/>
    <lineage>
        <taxon>Bacteria</taxon>
        <taxon>Bacillati</taxon>
        <taxon>Bacillota</taxon>
        <taxon>Clostridia</taxon>
        <taxon>Eubacteriales</taxon>
        <taxon>Clostridiaceae</taxon>
        <taxon>Clostridium</taxon>
    </lineage>
</organism>
<keyword evidence="1" id="KW-0238">DNA-binding</keyword>
<evidence type="ECO:0000256" key="1">
    <source>
        <dbReference type="ARBA" id="ARBA00023125"/>
    </source>
</evidence>
<dbReference type="Proteomes" id="UP000726170">
    <property type="component" value="Unassembled WGS sequence"/>
</dbReference>
<feature type="domain" description="HTH cro/C1-type" evidence="3">
    <location>
        <begin position="7"/>
        <end position="61"/>
    </location>
</feature>
<comment type="caution">
    <text evidence="4">The sequence shown here is derived from an EMBL/GenBank/DDBJ whole genome shotgun (WGS) entry which is preliminary data.</text>
</comment>
<dbReference type="EMBL" id="JAHLQF010000005">
    <property type="protein sequence ID" value="MBU5486310.1"/>
    <property type="molecule type" value="Genomic_DNA"/>
</dbReference>
<keyword evidence="2" id="KW-0472">Membrane</keyword>
<keyword evidence="5" id="KW-1185">Reference proteome</keyword>
<keyword evidence="2" id="KW-0812">Transmembrane</keyword>
<dbReference type="Pfam" id="PF01381">
    <property type="entry name" value="HTH_3"/>
    <property type="match status" value="1"/>
</dbReference>
<evidence type="ECO:0000313" key="5">
    <source>
        <dbReference type="Proteomes" id="UP000726170"/>
    </source>
</evidence>
<keyword evidence="2" id="KW-1133">Transmembrane helix</keyword>
<sequence>MNFNKKLLSLRKEKGLSQDELGSQLNVSRQTISKWELGETTPEMDKLILISEFFNISLDGLVKGTCSSEVISKVSDISEAKLHTPKKGAYEIILLLTKIFGMIFLIDAIIMIIYFISNGFPT</sequence>
<protein>
    <submittedName>
        <fullName evidence="4">Helix-turn-helix domain-containing protein</fullName>
    </submittedName>
</protein>
<dbReference type="CDD" id="cd00093">
    <property type="entry name" value="HTH_XRE"/>
    <property type="match status" value="1"/>
</dbReference>
<accession>A0ABS6EPJ3</accession>
<dbReference type="SMART" id="SM00530">
    <property type="entry name" value="HTH_XRE"/>
    <property type="match status" value="1"/>
</dbReference>
<evidence type="ECO:0000313" key="4">
    <source>
        <dbReference type="EMBL" id="MBU5486310.1"/>
    </source>
</evidence>
<proteinExistence type="predicted"/>
<name>A0ABS6EPJ3_9CLOT</name>
<dbReference type="InterPro" id="IPR001387">
    <property type="entry name" value="Cro/C1-type_HTH"/>
</dbReference>
<dbReference type="PANTHER" id="PTHR46558">
    <property type="entry name" value="TRACRIPTIONAL REGULATORY PROTEIN-RELATED-RELATED"/>
    <property type="match status" value="1"/>
</dbReference>
<evidence type="ECO:0000256" key="2">
    <source>
        <dbReference type="SAM" id="Phobius"/>
    </source>
</evidence>